<evidence type="ECO:0000313" key="3">
    <source>
        <dbReference type="WBParaSite" id="Gr19_v10_g2250.t1"/>
    </source>
</evidence>
<proteinExistence type="predicted"/>
<reference evidence="3" key="1">
    <citation type="submission" date="2022-11" db="UniProtKB">
        <authorList>
            <consortium name="WormBaseParasite"/>
        </authorList>
    </citation>
    <scope>IDENTIFICATION</scope>
</reference>
<feature type="region of interest" description="Disordered" evidence="1">
    <location>
        <begin position="1"/>
        <end position="76"/>
    </location>
</feature>
<organism evidence="2 3">
    <name type="scientific">Globodera rostochiensis</name>
    <name type="common">Golden nematode worm</name>
    <name type="synonym">Heterodera rostochiensis</name>
    <dbReference type="NCBI Taxonomy" id="31243"/>
    <lineage>
        <taxon>Eukaryota</taxon>
        <taxon>Metazoa</taxon>
        <taxon>Ecdysozoa</taxon>
        <taxon>Nematoda</taxon>
        <taxon>Chromadorea</taxon>
        <taxon>Rhabditida</taxon>
        <taxon>Tylenchina</taxon>
        <taxon>Tylenchomorpha</taxon>
        <taxon>Tylenchoidea</taxon>
        <taxon>Heteroderidae</taxon>
        <taxon>Heteroderinae</taxon>
        <taxon>Globodera</taxon>
    </lineage>
</organism>
<dbReference type="AlphaFoldDB" id="A0A914HMW3"/>
<sequence length="190" mass="21488">MDNADKTQKFSKSGKLSESSKKEKAPSTATTSHQAALPNNAEQPILGANPLIDPAWNYEEPRDNTIQPAQNNQPFQPANMTYQQHEQQHNCSALSGHNKNIRYSVACQDKILNVKNGIREKAPSTAPTSHQPEWLNTHGDWSPIWGASSTYQEPRDNTIVQAEQNARRQQELELRRELAKLHKNKSRNKQ</sequence>
<name>A0A914HMW3_GLORO</name>
<evidence type="ECO:0000313" key="2">
    <source>
        <dbReference type="Proteomes" id="UP000887572"/>
    </source>
</evidence>
<dbReference type="Proteomes" id="UP000887572">
    <property type="component" value="Unplaced"/>
</dbReference>
<dbReference type="WBParaSite" id="Gr19_v10_g2250.t1">
    <property type="protein sequence ID" value="Gr19_v10_g2250.t1"/>
    <property type="gene ID" value="Gr19_v10_g2250"/>
</dbReference>
<accession>A0A914HMW3</accession>
<evidence type="ECO:0000256" key="1">
    <source>
        <dbReference type="SAM" id="MobiDB-lite"/>
    </source>
</evidence>
<protein>
    <submittedName>
        <fullName evidence="3">Uncharacterized protein</fullName>
    </submittedName>
</protein>
<feature type="region of interest" description="Disordered" evidence="1">
    <location>
        <begin position="121"/>
        <end position="153"/>
    </location>
</feature>
<keyword evidence="2" id="KW-1185">Reference proteome</keyword>
<feature type="compositionally biased region" description="Low complexity" evidence="1">
    <location>
        <begin position="67"/>
        <end position="76"/>
    </location>
</feature>